<organism evidence="7 8">
    <name type="scientific">Amycolatopsis cihanbeyliensis</name>
    <dbReference type="NCBI Taxonomy" id="1128664"/>
    <lineage>
        <taxon>Bacteria</taxon>
        <taxon>Bacillati</taxon>
        <taxon>Actinomycetota</taxon>
        <taxon>Actinomycetes</taxon>
        <taxon>Pseudonocardiales</taxon>
        <taxon>Pseudonocardiaceae</taxon>
        <taxon>Amycolatopsis</taxon>
    </lineage>
</organism>
<keyword evidence="3 6" id="KW-0812">Transmembrane</keyword>
<keyword evidence="2" id="KW-1003">Cell membrane</keyword>
<feature type="transmembrane region" description="Helical" evidence="6">
    <location>
        <begin position="280"/>
        <end position="303"/>
    </location>
</feature>
<evidence type="ECO:0000256" key="2">
    <source>
        <dbReference type="ARBA" id="ARBA00022475"/>
    </source>
</evidence>
<comment type="subcellular location">
    <subcellularLocation>
        <location evidence="1">Cell membrane</location>
        <topology evidence="1">Multi-pass membrane protein</topology>
    </subcellularLocation>
</comment>
<proteinExistence type="predicted"/>
<evidence type="ECO:0000256" key="6">
    <source>
        <dbReference type="SAM" id="Phobius"/>
    </source>
</evidence>
<feature type="transmembrane region" description="Helical" evidence="6">
    <location>
        <begin position="42"/>
        <end position="60"/>
    </location>
</feature>
<keyword evidence="4 6" id="KW-1133">Transmembrane helix</keyword>
<gene>
    <name evidence="7" type="ORF">FB471_5829</name>
</gene>
<evidence type="ECO:0000256" key="4">
    <source>
        <dbReference type="ARBA" id="ARBA00022989"/>
    </source>
</evidence>
<dbReference type="PANTHER" id="PTHR40277">
    <property type="entry name" value="BLL5419 PROTEIN"/>
    <property type="match status" value="1"/>
</dbReference>
<evidence type="ECO:0000256" key="5">
    <source>
        <dbReference type="ARBA" id="ARBA00023136"/>
    </source>
</evidence>
<dbReference type="Pfam" id="PF03706">
    <property type="entry name" value="LPG_synthase_TM"/>
    <property type="match status" value="1"/>
</dbReference>
<keyword evidence="5 6" id="KW-0472">Membrane</keyword>
<dbReference type="Proteomes" id="UP000320876">
    <property type="component" value="Unassembled WGS sequence"/>
</dbReference>
<accession>A0A542CS88</accession>
<feature type="transmembrane region" description="Helical" evidence="6">
    <location>
        <begin position="238"/>
        <end position="260"/>
    </location>
</feature>
<name>A0A542CS88_AMYCI</name>
<keyword evidence="8" id="KW-1185">Reference proteome</keyword>
<evidence type="ECO:0000256" key="1">
    <source>
        <dbReference type="ARBA" id="ARBA00004651"/>
    </source>
</evidence>
<dbReference type="InterPro" id="IPR022791">
    <property type="entry name" value="L-PG_synthase/AglD"/>
</dbReference>
<reference evidence="7 8" key="1">
    <citation type="submission" date="2019-06" db="EMBL/GenBank/DDBJ databases">
        <title>Sequencing the genomes of 1000 actinobacteria strains.</title>
        <authorList>
            <person name="Klenk H.-P."/>
        </authorList>
    </citation>
    <scope>NUCLEOTIDE SEQUENCE [LARGE SCALE GENOMIC DNA]</scope>
    <source>
        <strain evidence="7 8">DSM 45679</strain>
    </source>
</reference>
<evidence type="ECO:0000256" key="3">
    <source>
        <dbReference type="ARBA" id="ARBA00022692"/>
    </source>
</evidence>
<feature type="transmembrane region" description="Helical" evidence="6">
    <location>
        <begin position="206"/>
        <end position="226"/>
    </location>
</feature>
<dbReference type="AlphaFoldDB" id="A0A542CS88"/>
<dbReference type="PANTHER" id="PTHR40277:SF1">
    <property type="entry name" value="BLL5419 PROTEIN"/>
    <property type="match status" value="1"/>
</dbReference>
<evidence type="ECO:0000313" key="7">
    <source>
        <dbReference type="EMBL" id="TQI93689.1"/>
    </source>
</evidence>
<dbReference type="EMBL" id="VFML01000002">
    <property type="protein sequence ID" value="TQI93689.1"/>
    <property type="molecule type" value="Genomic_DNA"/>
</dbReference>
<comment type="caution">
    <text evidence="7">The sequence shown here is derived from an EMBL/GenBank/DDBJ whole genome shotgun (WGS) entry which is preliminary data.</text>
</comment>
<dbReference type="RefSeq" id="WP_211358279.1">
    <property type="nucleotide sequence ID" value="NZ_VFML01000002.1"/>
</dbReference>
<evidence type="ECO:0000313" key="8">
    <source>
        <dbReference type="Proteomes" id="UP000320876"/>
    </source>
</evidence>
<dbReference type="GO" id="GO:0005886">
    <property type="term" value="C:plasma membrane"/>
    <property type="evidence" value="ECO:0007669"/>
    <property type="project" value="UniProtKB-SubCell"/>
</dbReference>
<protein>
    <submittedName>
        <fullName evidence="7">Uncharacterized membrane protein YbhN (UPF0104 family)</fullName>
    </submittedName>
</protein>
<sequence length="330" mass="33846">MRRAFPTWLRPCVGPAIIGVLLWQVGTEALVDGLRVIGPRELLLALAFGLATTVLSAWRWCLVARRLGLELPLGKAVADYYRALFLNATLPVGMLGDVHRAVRHGRQEGDLGLGVRAVVLERAAGQAVIVVTAVAVLLAQPTIVPAEFHGLVTTSGVAIVGLAALLLVLTRTAGRRSAGGSRWGRVCAAFGAEARVGLLARDAWPGVTALSVAALAGHLALFLVAARAAGSVAPATELLPLLVLALLAMGLPVNVGGWGAREGAAALAFGAAGLGAAEGLTTAVVYGVLALVASLPGVGVLLLGQRYGGRALEPRRVRCARTPARIGQAI</sequence>
<feature type="transmembrane region" description="Helical" evidence="6">
    <location>
        <begin position="151"/>
        <end position="170"/>
    </location>
</feature>